<dbReference type="Proteomes" id="UP000807469">
    <property type="component" value="Unassembled WGS sequence"/>
</dbReference>
<gene>
    <name evidence="2" type="ORF">BDN70DRAFT_887811</name>
</gene>
<comment type="caution">
    <text evidence="2">The sequence shown here is derived from an EMBL/GenBank/DDBJ whole genome shotgun (WGS) entry which is preliminary data.</text>
</comment>
<reference evidence="2" key="1">
    <citation type="submission" date="2020-11" db="EMBL/GenBank/DDBJ databases">
        <authorList>
            <consortium name="DOE Joint Genome Institute"/>
            <person name="Ahrendt S."/>
            <person name="Riley R."/>
            <person name="Andreopoulos W."/>
            <person name="Labutti K."/>
            <person name="Pangilinan J."/>
            <person name="Ruiz-Duenas F.J."/>
            <person name="Barrasa J.M."/>
            <person name="Sanchez-Garcia M."/>
            <person name="Camarero S."/>
            <person name="Miyauchi S."/>
            <person name="Serrano A."/>
            <person name="Linde D."/>
            <person name="Babiker R."/>
            <person name="Drula E."/>
            <person name="Ayuso-Fernandez I."/>
            <person name="Pacheco R."/>
            <person name="Padilla G."/>
            <person name="Ferreira P."/>
            <person name="Barriuso J."/>
            <person name="Kellner H."/>
            <person name="Castanera R."/>
            <person name="Alfaro M."/>
            <person name="Ramirez L."/>
            <person name="Pisabarro A.G."/>
            <person name="Kuo A."/>
            <person name="Tritt A."/>
            <person name="Lipzen A."/>
            <person name="He G."/>
            <person name="Yan M."/>
            <person name="Ng V."/>
            <person name="Cullen D."/>
            <person name="Martin F."/>
            <person name="Rosso M.-N."/>
            <person name="Henrissat B."/>
            <person name="Hibbett D."/>
            <person name="Martinez A.T."/>
            <person name="Grigoriev I.V."/>
        </authorList>
    </citation>
    <scope>NUCLEOTIDE SEQUENCE</scope>
    <source>
        <strain evidence="2">CIRM-BRFM 674</strain>
    </source>
</reference>
<evidence type="ECO:0000256" key="1">
    <source>
        <dbReference type="SAM" id="MobiDB-lite"/>
    </source>
</evidence>
<name>A0A9P6CLY0_9AGAR</name>
<sequence>MSISTTSTSTHSPPLDLPTLLPHLLARARTRLIATALPFSISASPSSSPSTSAPSTTTKTTTTPITTTPTTTTPTTTIPPLTWSQFTRNPAFATPQALIHSLRLMGIVHALIEDDVMFLYESAADGGKDEKDEEGGFWGAHKAKRSELEKVVDLEPDDARRARWGRLLEFVDPT</sequence>
<accession>A0A9P6CLY0</accession>
<evidence type="ECO:0000313" key="2">
    <source>
        <dbReference type="EMBL" id="KAF9471696.1"/>
    </source>
</evidence>
<dbReference type="EMBL" id="MU155638">
    <property type="protein sequence ID" value="KAF9471696.1"/>
    <property type="molecule type" value="Genomic_DNA"/>
</dbReference>
<protein>
    <submittedName>
        <fullName evidence="2">Uncharacterized protein</fullName>
    </submittedName>
</protein>
<dbReference type="AlphaFoldDB" id="A0A9P6CLY0"/>
<evidence type="ECO:0000313" key="3">
    <source>
        <dbReference type="Proteomes" id="UP000807469"/>
    </source>
</evidence>
<keyword evidence="3" id="KW-1185">Reference proteome</keyword>
<feature type="compositionally biased region" description="Low complexity" evidence="1">
    <location>
        <begin position="42"/>
        <end position="80"/>
    </location>
</feature>
<feature type="region of interest" description="Disordered" evidence="1">
    <location>
        <begin position="42"/>
        <end position="81"/>
    </location>
</feature>
<organism evidence="2 3">
    <name type="scientific">Pholiota conissans</name>
    <dbReference type="NCBI Taxonomy" id="109636"/>
    <lineage>
        <taxon>Eukaryota</taxon>
        <taxon>Fungi</taxon>
        <taxon>Dikarya</taxon>
        <taxon>Basidiomycota</taxon>
        <taxon>Agaricomycotina</taxon>
        <taxon>Agaricomycetes</taxon>
        <taxon>Agaricomycetidae</taxon>
        <taxon>Agaricales</taxon>
        <taxon>Agaricineae</taxon>
        <taxon>Strophariaceae</taxon>
        <taxon>Pholiota</taxon>
    </lineage>
</organism>
<proteinExistence type="predicted"/>